<dbReference type="PROSITE" id="PS50005">
    <property type="entry name" value="TPR"/>
    <property type="match status" value="1"/>
</dbReference>
<organism evidence="1 2">
    <name type="scientific">Aerococcus urinaehominis</name>
    <dbReference type="NCBI Taxonomy" id="128944"/>
    <lineage>
        <taxon>Bacteria</taxon>
        <taxon>Bacillati</taxon>
        <taxon>Bacillota</taxon>
        <taxon>Bacilli</taxon>
        <taxon>Lactobacillales</taxon>
        <taxon>Aerococcaceae</taxon>
        <taxon>Aerococcus</taxon>
    </lineage>
</organism>
<dbReference type="Gene3D" id="1.25.40.10">
    <property type="entry name" value="Tetratricopeptide repeat domain"/>
    <property type="match status" value="2"/>
</dbReference>
<gene>
    <name evidence="1" type="ORF">AWM75_06835</name>
</gene>
<dbReference type="Proteomes" id="UP000062260">
    <property type="component" value="Chromosome"/>
</dbReference>
<dbReference type="InterPro" id="IPR011990">
    <property type="entry name" value="TPR-like_helical_dom_sf"/>
</dbReference>
<accession>A0A109RGW0</accession>
<proteinExistence type="predicted"/>
<dbReference type="STRING" id="128944.AWM75_06835"/>
<dbReference type="RefSeq" id="WP_067980007.1">
    <property type="nucleotide sequence ID" value="NZ_CP014163.1"/>
</dbReference>
<dbReference type="Pfam" id="PF14559">
    <property type="entry name" value="TPR_19"/>
    <property type="match status" value="1"/>
</dbReference>
<evidence type="ECO:0000313" key="1">
    <source>
        <dbReference type="EMBL" id="AMB99716.1"/>
    </source>
</evidence>
<reference evidence="2" key="2">
    <citation type="submission" date="2016-01" db="EMBL/GenBank/DDBJ databases">
        <title>Six Aerococcus type strain genome sequencing and assembly using PacBio and Illumina Hiseq.</title>
        <authorList>
            <person name="Carkaci D."/>
            <person name="Dargis R."/>
            <person name="Nielsen X.C."/>
            <person name="Skovgaard O."/>
            <person name="Fuursted K."/>
            <person name="Christensen J.J."/>
        </authorList>
    </citation>
    <scope>NUCLEOTIDE SEQUENCE [LARGE SCALE GENOMIC DNA]</scope>
    <source>
        <strain evidence="2">CCUG42038B</strain>
    </source>
</reference>
<dbReference type="Pfam" id="PF13432">
    <property type="entry name" value="TPR_16"/>
    <property type="match status" value="2"/>
</dbReference>
<dbReference type="PANTHER" id="PTHR44366:SF1">
    <property type="entry name" value="UDP-N-ACETYLGLUCOSAMINE--PEPTIDE N-ACETYLGLUCOSAMINYLTRANSFERASE 110 KDA SUBUNIT"/>
    <property type="match status" value="1"/>
</dbReference>
<dbReference type="SUPFAM" id="SSF48452">
    <property type="entry name" value="TPR-like"/>
    <property type="match status" value="2"/>
</dbReference>
<dbReference type="InterPro" id="IPR037919">
    <property type="entry name" value="OGT"/>
</dbReference>
<dbReference type="AlphaFoldDB" id="A0A109RGW0"/>
<sequence length="429" mass="48871">MDQFITDIMQAIQADDLDRANQLFADFLHLLDQTGDQEDLASYGYQMSQYGFVDYAQAIYNLGEKNYPGLTQWLILQGELAMDNGDYETGIDYLLLVDDEDPLYLNSLLLQADAYQMLSLPEVSLVKLQEAQALAPDQDVIAFGIAELAYMQGDFKTALAAYQALLTSKSLDASLKDQIHEHYAYALAQSGQLDQAIDLLSQLGLDQLTQDQKNLLAILHFEANHYETARGLFDQLYHDQQLKDTLLASYADLADHFYDYDQASQLYQEAIAKNPFQSHNYLAMARLKQKVGQLDLAIDYLKQALDLEPDYAEANLLLLTLYIQSSDFTQANHLVDRLDRADFNEPHYHWLKARLANEQEDYDQARANYQLAYAELKADEDFLLDYMTFLREDGQLERLAALAQAHPHLMQNESGELANWPGGFADYNE</sequence>
<name>A0A109RGW0_9LACT</name>
<dbReference type="PANTHER" id="PTHR44366">
    <property type="entry name" value="UDP-N-ACETYLGLUCOSAMINE--PEPTIDE N-ACETYLGLUCOSAMINYLTRANSFERASE 110 KDA SUBUNIT"/>
    <property type="match status" value="1"/>
</dbReference>
<dbReference type="KEGG" id="auh:AWM75_06835"/>
<dbReference type="EMBL" id="CP014163">
    <property type="protein sequence ID" value="AMB99716.1"/>
    <property type="molecule type" value="Genomic_DNA"/>
</dbReference>
<keyword evidence="2" id="KW-1185">Reference proteome</keyword>
<protein>
    <submittedName>
        <fullName evidence="1">Uncharacterized protein</fullName>
    </submittedName>
</protein>
<reference evidence="1 2" key="1">
    <citation type="journal article" date="2016" name="Genome Announc.">
        <title>Complete Genome Sequences of Aerococcus christensenii CCUG 28831T, Aerococcus sanguinicola CCUG 43001T, Aerococcus urinae CCUG 36881T, Aerococcus urinaeequi CCUG 28094T, Aerococcus urinaehominis CCUG 42038 BT, and Aerococcus viridans CCUG 4311T.</title>
        <authorList>
            <person name="Carkaci D."/>
            <person name="Dargis R."/>
            <person name="Nielsen X.C."/>
            <person name="Skovgaard O."/>
            <person name="Fuursted K."/>
            <person name="Christensen J.J."/>
        </authorList>
    </citation>
    <scope>NUCLEOTIDE SEQUENCE [LARGE SCALE GENOMIC DNA]</scope>
    <source>
        <strain evidence="1 2">CCUG42038B</strain>
    </source>
</reference>
<evidence type="ECO:0000313" key="2">
    <source>
        <dbReference type="Proteomes" id="UP000062260"/>
    </source>
</evidence>
<dbReference type="GO" id="GO:0097363">
    <property type="term" value="F:protein O-acetylglucosaminyltransferase activity"/>
    <property type="evidence" value="ECO:0007669"/>
    <property type="project" value="TreeGrafter"/>
</dbReference>
<dbReference type="GO" id="GO:0006493">
    <property type="term" value="P:protein O-linked glycosylation"/>
    <property type="evidence" value="ECO:0007669"/>
    <property type="project" value="InterPro"/>
</dbReference>
<dbReference type="InterPro" id="IPR019734">
    <property type="entry name" value="TPR_rpt"/>
</dbReference>
<dbReference type="OrthoDB" id="2080803at2"/>